<evidence type="ECO:0000313" key="2">
    <source>
        <dbReference type="EMBL" id="OQR72911.1"/>
    </source>
</evidence>
<dbReference type="SUPFAM" id="SSF47095">
    <property type="entry name" value="HMG-box"/>
    <property type="match status" value="1"/>
</dbReference>
<gene>
    <name evidence="2" type="ORF">BIW11_10077</name>
</gene>
<keyword evidence="3" id="KW-1185">Reference proteome</keyword>
<evidence type="ECO:0000313" key="3">
    <source>
        <dbReference type="Proteomes" id="UP000192247"/>
    </source>
</evidence>
<dbReference type="AlphaFoldDB" id="A0A1V9XHL0"/>
<dbReference type="InParanoid" id="A0A1V9XHL0"/>
<reference evidence="2 3" key="1">
    <citation type="journal article" date="2017" name="Gigascience">
        <title>Draft genome of the honey bee ectoparasitic mite, Tropilaelaps mercedesae, is shaped by the parasitic life history.</title>
        <authorList>
            <person name="Dong X."/>
            <person name="Armstrong S.D."/>
            <person name="Xia D."/>
            <person name="Makepeace B.L."/>
            <person name="Darby A.C."/>
            <person name="Kadowaki T."/>
        </authorList>
    </citation>
    <scope>NUCLEOTIDE SEQUENCE [LARGE SCALE GENOMIC DNA]</scope>
    <source>
        <strain evidence="2">Wuxi-XJTLU</strain>
    </source>
</reference>
<name>A0A1V9XHL0_9ACAR</name>
<proteinExistence type="predicted"/>
<evidence type="ECO:0000256" key="1">
    <source>
        <dbReference type="SAM" id="MobiDB-lite"/>
    </source>
</evidence>
<protein>
    <submittedName>
        <fullName evidence="2">Uncharacterized protein</fullName>
    </submittedName>
</protein>
<dbReference type="InterPro" id="IPR036910">
    <property type="entry name" value="HMG_box_dom_sf"/>
</dbReference>
<organism evidence="2 3">
    <name type="scientific">Tropilaelaps mercedesae</name>
    <dbReference type="NCBI Taxonomy" id="418985"/>
    <lineage>
        <taxon>Eukaryota</taxon>
        <taxon>Metazoa</taxon>
        <taxon>Ecdysozoa</taxon>
        <taxon>Arthropoda</taxon>
        <taxon>Chelicerata</taxon>
        <taxon>Arachnida</taxon>
        <taxon>Acari</taxon>
        <taxon>Parasitiformes</taxon>
        <taxon>Mesostigmata</taxon>
        <taxon>Gamasina</taxon>
        <taxon>Dermanyssoidea</taxon>
        <taxon>Laelapidae</taxon>
        <taxon>Tropilaelaps</taxon>
    </lineage>
</organism>
<sequence>MVVRYDTSASPSTRARLKLRALLKKLNAPHSNFMPPFAFYLKEQYDESAQISTTRHPHTVPGTMVNDEDRAVMLKSETADTPSESSTGVSTQSKKSAHAKTHLVSWQRIMKEAGIKWSSLPESEKIAFHKKAEEMKNINRKAMIAWWETLSADERNLIAYSYARVKAVTTFEAPSRAPKGVCELCLRPIKTSQRPKSKTLLARKFPEGLPWSYIWKLEMKKETDEKRLSKKCNGEAERGMNVNT</sequence>
<comment type="caution">
    <text evidence="2">The sequence shown here is derived from an EMBL/GenBank/DDBJ whole genome shotgun (WGS) entry which is preliminary data.</text>
</comment>
<feature type="compositionally biased region" description="Polar residues" evidence="1">
    <location>
        <begin position="79"/>
        <end position="94"/>
    </location>
</feature>
<dbReference type="GO" id="GO:0005634">
    <property type="term" value="C:nucleus"/>
    <property type="evidence" value="ECO:0007669"/>
    <property type="project" value="UniProtKB-ARBA"/>
</dbReference>
<feature type="region of interest" description="Disordered" evidence="1">
    <location>
        <begin position="76"/>
        <end position="97"/>
    </location>
</feature>
<dbReference type="Gene3D" id="1.10.30.10">
    <property type="entry name" value="High mobility group box domain"/>
    <property type="match status" value="1"/>
</dbReference>
<accession>A0A1V9XHL0</accession>
<dbReference type="EMBL" id="MNPL01010831">
    <property type="protein sequence ID" value="OQR72911.1"/>
    <property type="molecule type" value="Genomic_DNA"/>
</dbReference>
<dbReference type="Proteomes" id="UP000192247">
    <property type="component" value="Unassembled WGS sequence"/>
</dbReference>